<sequence length="81" mass="9495">MHFAEKRLYLIYSETSIVSISTDGSLLVESVVEHLENKNMFDEFEYKNKVLDKAEGYFTKGAPKNNFLRTYREIIVDLKKV</sequence>
<protein>
    <submittedName>
        <fullName evidence="1">40088_t:CDS:1</fullName>
    </submittedName>
</protein>
<gene>
    <name evidence="1" type="ORF">GMARGA_LOCUS6948</name>
</gene>
<name>A0ABN7UJH8_GIGMA</name>
<accession>A0ABN7UJH8</accession>
<keyword evidence="2" id="KW-1185">Reference proteome</keyword>
<evidence type="ECO:0000313" key="1">
    <source>
        <dbReference type="EMBL" id="CAG8602330.1"/>
    </source>
</evidence>
<organism evidence="1 2">
    <name type="scientific">Gigaspora margarita</name>
    <dbReference type="NCBI Taxonomy" id="4874"/>
    <lineage>
        <taxon>Eukaryota</taxon>
        <taxon>Fungi</taxon>
        <taxon>Fungi incertae sedis</taxon>
        <taxon>Mucoromycota</taxon>
        <taxon>Glomeromycotina</taxon>
        <taxon>Glomeromycetes</taxon>
        <taxon>Diversisporales</taxon>
        <taxon>Gigasporaceae</taxon>
        <taxon>Gigaspora</taxon>
    </lineage>
</organism>
<dbReference type="EMBL" id="CAJVQB010003247">
    <property type="protein sequence ID" value="CAG8602330.1"/>
    <property type="molecule type" value="Genomic_DNA"/>
</dbReference>
<dbReference type="Proteomes" id="UP000789901">
    <property type="component" value="Unassembled WGS sequence"/>
</dbReference>
<comment type="caution">
    <text evidence="1">The sequence shown here is derived from an EMBL/GenBank/DDBJ whole genome shotgun (WGS) entry which is preliminary data.</text>
</comment>
<reference evidence="1 2" key="1">
    <citation type="submission" date="2021-06" db="EMBL/GenBank/DDBJ databases">
        <authorList>
            <person name="Kallberg Y."/>
            <person name="Tangrot J."/>
            <person name="Rosling A."/>
        </authorList>
    </citation>
    <scope>NUCLEOTIDE SEQUENCE [LARGE SCALE GENOMIC DNA]</scope>
    <source>
        <strain evidence="1 2">120-4 pot B 10/14</strain>
    </source>
</reference>
<evidence type="ECO:0000313" key="2">
    <source>
        <dbReference type="Proteomes" id="UP000789901"/>
    </source>
</evidence>
<proteinExistence type="predicted"/>